<sequence>MHARVHARVWLGFRYSVERRRSRQIRGRLLHVITASKVNQPQIDGEKKTGSGNEPQDMDQDQGHHGSSLGLLANNIKKIMNDIESMSNTLKGLDASAHTIEERLKRYGLLPKPELEPEPEVEIGPNEVKRGPKDRLPSFPEKFDNQSTRINDHHYATRGQLIEVHHLHVFVCQHCQMFQPLHLHHASASVSIGSRPGVVNKDASNWKIQINKIQQLQDLSSGIIEMLEKGTHVIRFHLNVC</sequence>
<protein>
    <submittedName>
        <fullName evidence="2">Uncharacterized protein</fullName>
    </submittedName>
</protein>
<feature type="region of interest" description="Disordered" evidence="1">
    <location>
        <begin position="40"/>
        <end position="69"/>
    </location>
</feature>
<comment type="caution">
    <text evidence="2">The sequence shown here is derived from an EMBL/GenBank/DDBJ whole genome shotgun (WGS) entry which is preliminary data.</text>
</comment>
<feature type="compositionally biased region" description="Basic and acidic residues" evidence="1">
    <location>
        <begin position="127"/>
        <end position="146"/>
    </location>
</feature>
<keyword evidence="3" id="KW-1185">Reference proteome</keyword>
<name>A0AAU9P9G7_9ASTR</name>
<dbReference type="Proteomes" id="UP001157418">
    <property type="component" value="Unassembled WGS sequence"/>
</dbReference>
<dbReference type="AlphaFoldDB" id="A0AAU9P9G7"/>
<evidence type="ECO:0000256" key="1">
    <source>
        <dbReference type="SAM" id="MobiDB-lite"/>
    </source>
</evidence>
<feature type="region of interest" description="Disordered" evidence="1">
    <location>
        <begin position="115"/>
        <end position="146"/>
    </location>
</feature>
<evidence type="ECO:0000313" key="2">
    <source>
        <dbReference type="EMBL" id="CAH1446842.1"/>
    </source>
</evidence>
<evidence type="ECO:0000313" key="3">
    <source>
        <dbReference type="Proteomes" id="UP001157418"/>
    </source>
</evidence>
<accession>A0AAU9P9G7</accession>
<organism evidence="2 3">
    <name type="scientific">Lactuca virosa</name>
    <dbReference type="NCBI Taxonomy" id="75947"/>
    <lineage>
        <taxon>Eukaryota</taxon>
        <taxon>Viridiplantae</taxon>
        <taxon>Streptophyta</taxon>
        <taxon>Embryophyta</taxon>
        <taxon>Tracheophyta</taxon>
        <taxon>Spermatophyta</taxon>
        <taxon>Magnoliopsida</taxon>
        <taxon>eudicotyledons</taxon>
        <taxon>Gunneridae</taxon>
        <taxon>Pentapetalae</taxon>
        <taxon>asterids</taxon>
        <taxon>campanulids</taxon>
        <taxon>Asterales</taxon>
        <taxon>Asteraceae</taxon>
        <taxon>Cichorioideae</taxon>
        <taxon>Cichorieae</taxon>
        <taxon>Lactucinae</taxon>
        <taxon>Lactuca</taxon>
    </lineage>
</organism>
<reference evidence="2 3" key="1">
    <citation type="submission" date="2022-01" db="EMBL/GenBank/DDBJ databases">
        <authorList>
            <person name="Xiong W."/>
            <person name="Schranz E."/>
        </authorList>
    </citation>
    <scope>NUCLEOTIDE SEQUENCE [LARGE SCALE GENOMIC DNA]</scope>
</reference>
<gene>
    <name evidence="2" type="ORF">LVIROSA_LOCUS32502</name>
</gene>
<proteinExistence type="predicted"/>
<dbReference type="EMBL" id="CAKMRJ010005523">
    <property type="protein sequence ID" value="CAH1446842.1"/>
    <property type="molecule type" value="Genomic_DNA"/>
</dbReference>